<dbReference type="PROSITE" id="PS00022">
    <property type="entry name" value="EGF_1"/>
    <property type="match status" value="5"/>
</dbReference>
<comment type="subunit">
    <text evidence="14">Homohexamer; disulfide-linked. A homotrimer may be formed in the triple coiled-coil region and may be stabilized by disulfide rings at both ends. Two of such half-hexabrachions may be disulfide linked within the central globule. Interacts with CSPG4. Interacts (via the 3rd fibronectin type-III domain) with integrin ITGA9:ITGB1.</text>
</comment>
<keyword evidence="9" id="KW-0130">Cell adhesion</keyword>
<sequence>MSSEKNPHFRLFLGSSPFLTQSKKEFMDVGKDKGRELLQEDREQLIWILLSASESPILPKTLLALPAEGGVLKKVIRHKRQSGVNVTLPEENQPVVFNHVYNIKLPVGSQCSVDLESASGEKDLAPPSEPQESFQEHTVDGENQIVFTHRINIPRRACGCAAAPDVKELLSRLEELENLVSSLREQCTSGAGCCLQSAEGRVDTRPFCSGRGNFSTEGCGCVCEPGWKGPNCSEPECPGNCHLHGQCLDGQCVCDEGFTGEDCSLLACPSDCNDQGKCVDGACVCFEGYSGLDCSQEACPVPCSEEHGRCVDGRCVCQEGFAGEDCREPLCLHNCHGRGRCVENECVCDEGFTGEDCGELVCPNDCFDRGRCLNGTCSCDEGFTGEDCGQLACPHACHGRGRCDEGQCVCDEGFAGPDCSERRCPSDCHERGRCVDGRCECNDGFTGADCGELRCPRDCSGHGRCVNGQCVCDEGHTGEDCAQRRCPSDCHGRGRCVDGRCECQPGFQGDDCGEMSCPHDCHQHGRCVNGMCVCDDAYTGEDCRELRCPRDCSQRGRCVDGRCVCEDGFTGPDCADLACPGDCHGRGRCVDGQCVCLEGFSGPDCAQRRCPGDCHGQGRCVDGQCVCHEGFTGPDCAQRSCPNDCSNWGQCVSGRCICNEGYTGEDCSQVSPPKDLIVTEVTEETVNLAWDNEMRVTEYLIVYTPTHEDGLEMQFRVPGDQTSATIRELEPGVEYFIRVFAILENKKSIPVSARVATYLPTPEGLKFKSIKETSVEVEWDPLDIAFETWEVIFRNMNKDDEGEITKSLRRPETTYRQTGLAPGQEYEISLHIVKNNTRGPGLKRVTTTRLDAPSQIEVKDVTDTTALITWSKPLAEIDSIELTYGVKDVPGDRTSIDLTHEENQYSIGNLKPDTEYEVALISRRVDMSSNPAKETFTTGLDAPRNLRRISQTDNSITLEWRNVKAAADSYRIKYAPISGGDHAEVEVPRSRQTTTRTTLTGLRPGTEYGIGVSAVKGDKESDPATINAATELDTPKDLRVSEPTETSLTLLWRTPVAKFDRYRLNYSLPSGQPVEVQLPRDTTSYVLRGLEPGQEYTVLLTAEKGRHKSKPARLQASTDYSPELGNLTVTEAGWDGLRLNWTAADQAYEHFIIQVQEANGVEAAQNLTVPGNLRAVDIPGLKAATPYRVTIHGVIRGYRTPVLSAEASTGDTPHLGEVTVSKVGWEALKLNWTAPEGVYEQFLIQVQEPGMEEAAQNLTVPGGLRSVDLPGLKAATHYSITIRGVTRDFSTAPHSVEVLTEEVPVLGNLTVTEVNWDALRLQWTSPDGIYEQFVIKIRETDQPQEVHSLTVPGSQHSMEIPGLKAGTSYTITLRGEVRDHSTQPLAVEVITAELPQLGDLVVTEAGWDGLRLNWTAADQAFEHFVIQVQEANRVEAAQNLTVPGNLRTVDVPGLKAATPYRVTIHGVIRGYRTPMLSAEASTAGEPELGNLSVSDITSESFNLSWTATDGAFETFTVEIIDSNRFLETVEYNVSGAERTAHISGLRPSNDFIVYLSGLAPSMQTKTISATATTEAEPEVDNLLVSDATPDGFRLSWTADEGVFDSFVLKIRDTKKQSEPLEITLLAPERTRDITGLREATEYEIELYGISSGRRSQPVTAIATTAMGSPKEIIFSDITENAATVSWTAPTTQVESFRITYVPIAGGTPSAVTVDGTKTQTRLLRLLPGADYLVSVIALKGFEESEPVSGTLTTALDGPSSLVTANITDSEALAMWQPAIAPVDNYVISYTGERVPEITRMVSGNTVEYALTNLEPATEYTLRIFAEKGPQKSSTITTKFTTDLDSPRDFTATEVQSESALLTWRPPRASVTGYLLVYESVDGTIKEVVVDPDTTSYSLTDLSPSTYYTARIQALNGTLRSKTVKTIFTTTGVLYRFPRDCSQAMLNGDTTSGVYTIYLNNDKTQKQEVFCDMTSDGGGWIVFLRRKNGREDFYRNWKAYAAGFGDLKEEFWLGLDTLSKITAQGQYELRVDLRDHGQSAYAVYDKFSVGDARTRYRLKVEGYSGTAGDSMAYHNGRSFSTFDKDTDSAITNCALSYKGAFWYKNCHRVNLMGRYGDNSHSQGVNWFHWKGHEHSIQFAEMKLRPSNFRNLEGRRKRA</sequence>
<dbReference type="InterPro" id="IPR002181">
    <property type="entry name" value="Fibrinogen_a/b/g_C_dom"/>
</dbReference>
<dbReference type="InterPro" id="IPR013783">
    <property type="entry name" value="Ig-like_fold"/>
</dbReference>
<name>A0A836AII1_SHEEP</name>
<feature type="domain" description="Fibronectin type-III" evidence="19">
    <location>
        <begin position="852"/>
        <end position="941"/>
    </location>
</feature>
<dbReference type="GO" id="GO:0005615">
    <property type="term" value="C:extracellular space"/>
    <property type="evidence" value="ECO:0007669"/>
    <property type="project" value="TreeGrafter"/>
</dbReference>
<dbReference type="SMART" id="SM00181">
    <property type="entry name" value="EGF"/>
    <property type="match status" value="14"/>
</dbReference>
<keyword evidence="11" id="KW-0175">Coiled coil</keyword>
<feature type="domain" description="Fibronectin type-III" evidence="19">
    <location>
        <begin position="1668"/>
        <end position="1757"/>
    </location>
</feature>
<reference evidence="21 22" key="1">
    <citation type="submission" date="2020-12" db="EMBL/GenBank/DDBJ databases">
        <title>De novo assembly of Tibetan sheep genome.</title>
        <authorList>
            <person name="Li X."/>
        </authorList>
    </citation>
    <scope>NUCLEOTIDE SEQUENCE [LARGE SCALE GENOMIC DNA]</scope>
    <source>
        <tissue evidence="21">Heart</tissue>
    </source>
</reference>
<keyword evidence="12" id="KW-1015">Disulfide bond</keyword>
<dbReference type="FunFam" id="2.60.40.10:FF:000611">
    <property type="entry name" value="Tenascin C"/>
    <property type="match status" value="1"/>
</dbReference>
<evidence type="ECO:0000259" key="19">
    <source>
        <dbReference type="PROSITE" id="PS50853"/>
    </source>
</evidence>
<dbReference type="FunFam" id="2.60.40.10:FF:000207">
    <property type="entry name" value="Tenascin C"/>
    <property type="match status" value="1"/>
</dbReference>
<dbReference type="Pfam" id="PF25024">
    <property type="entry name" value="EGF_TEN"/>
    <property type="match status" value="2"/>
</dbReference>
<dbReference type="InterPro" id="IPR050991">
    <property type="entry name" value="ECM_Regulatory_Proteins"/>
</dbReference>
<dbReference type="FunFam" id="2.60.40.10:FF:000293">
    <property type="entry name" value="Tenascin C"/>
    <property type="match status" value="1"/>
</dbReference>
<dbReference type="Gene3D" id="2.60.40.10">
    <property type="entry name" value="Immunoglobulins"/>
    <property type="match status" value="14"/>
</dbReference>
<evidence type="ECO:0000256" key="16">
    <source>
        <dbReference type="ARBA" id="ARBA00079678"/>
    </source>
</evidence>
<feature type="domain" description="Fibronectin type-III" evidence="19">
    <location>
        <begin position="672"/>
        <end position="764"/>
    </location>
</feature>
<dbReference type="InterPro" id="IPR003961">
    <property type="entry name" value="FN3_dom"/>
</dbReference>
<evidence type="ECO:0000256" key="10">
    <source>
        <dbReference type="ARBA" id="ARBA00022974"/>
    </source>
</evidence>
<dbReference type="FunFam" id="2.10.25.10:FF:000001">
    <property type="entry name" value="Tenascin C"/>
    <property type="match status" value="14"/>
</dbReference>
<keyword evidence="4" id="KW-0272">Extracellular matrix</keyword>
<dbReference type="Pfam" id="PF00041">
    <property type="entry name" value="fn3"/>
    <property type="match status" value="13"/>
</dbReference>
<dbReference type="EMBL" id="JAEMGP010000002">
    <property type="protein sequence ID" value="KAG5212909.1"/>
    <property type="molecule type" value="Genomic_DNA"/>
</dbReference>
<proteinExistence type="inferred from homology"/>
<dbReference type="SMART" id="SM00060">
    <property type="entry name" value="FN3"/>
    <property type="match status" value="14"/>
</dbReference>
<dbReference type="FunFam" id="2.60.40.10:FF:000162">
    <property type="entry name" value="Tenascin C"/>
    <property type="match status" value="1"/>
</dbReference>
<dbReference type="GO" id="GO:0007155">
    <property type="term" value="P:cell adhesion"/>
    <property type="evidence" value="ECO:0007669"/>
    <property type="project" value="UniProtKB-KW"/>
</dbReference>
<dbReference type="InterPro" id="IPR014716">
    <property type="entry name" value="Fibrinogen_a/b/g_C_1"/>
</dbReference>
<feature type="domain" description="Fibronectin type-III" evidence="19">
    <location>
        <begin position="1123"/>
        <end position="1212"/>
    </location>
</feature>
<evidence type="ECO:0000256" key="12">
    <source>
        <dbReference type="ARBA" id="ARBA00023157"/>
    </source>
</evidence>
<dbReference type="Proteomes" id="UP000664991">
    <property type="component" value="Unassembled WGS sequence"/>
</dbReference>
<evidence type="ECO:0000256" key="6">
    <source>
        <dbReference type="ARBA" id="ARBA00022553"/>
    </source>
</evidence>
<evidence type="ECO:0000256" key="5">
    <source>
        <dbReference type="ARBA" id="ARBA00022536"/>
    </source>
</evidence>
<comment type="similarity">
    <text evidence="2">Belongs to the tenascin family.</text>
</comment>
<keyword evidence="3" id="KW-0964">Secreted</keyword>
<dbReference type="FunFam" id="2.60.40.10:FF:000939">
    <property type="entry name" value="Tenascin C"/>
    <property type="match status" value="1"/>
</dbReference>
<dbReference type="Pfam" id="PF07974">
    <property type="entry name" value="EGF_2"/>
    <property type="match status" value="1"/>
</dbReference>
<dbReference type="InterPro" id="IPR013111">
    <property type="entry name" value="EGF_extracell"/>
</dbReference>
<dbReference type="Pfam" id="PF23106">
    <property type="entry name" value="EGF_Teneurin"/>
    <property type="match status" value="1"/>
</dbReference>
<dbReference type="Gene3D" id="3.90.215.10">
    <property type="entry name" value="Gamma Fibrinogen, chain A, domain 1"/>
    <property type="match status" value="1"/>
</dbReference>
<dbReference type="Gene3D" id="2.10.25.10">
    <property type="entry name" value="Laminin"/>
    <property type="match status" value="14"/>
</dbReference>
<dbReference type="SUPFAM" id="SSF56496">
    <property type="entry name" value="Fibrinogen C-terminal domain-like"/>
    <property type="match status" value="1"/>
</dbReference>
<dbReference type="PANTHER" id="PTHR46708">
    <property type="entry name" value="TENASCIN"/>
    <property type="match status" value="1"/>
</dbReference>
<evidence type="ECO:0000256" key="17">
    <source>
        <dbReference type="ARBA" id="ARBA00080298"/>
    </source>
</evidence>
<dbReference type="FunFam" id="2.60.40.10:FF:000099">
    <property type="entry name" value="Fibronectin 1"/>
    <property type="match status" value="1"/>
</dbReference>
<feature type="domain" description="Fibronectin type-III" evidence="19">
    <location>
        <begin position="1487"/>
        <end position="1576"/>
    </location>
</feature>
<evidence type="ECO:0000256" key="14">
    <source>
        <dbReference type="ARBA" id="ARBA00063616"/>
    </source>
</evidence>
<dbReference type="InterPro" id="IPR036116">
    <property type="entry name" value="FN3_sf"/>
</dbReference>
<feature type="domain" description="Fibrinogen C-terminal" evidence="20">
    <location>
        <begin position="1931"/>
        <end position="2146"/>
    </location>
</feature>
<dbReference type="Pfam" id="PF00147">
    <property type="entry name" value="Fibrinogen_C"/>
    <property type="match status" value="1"/>
</dbReference>
<keyword evidence="7" id="KW-0732">Signal</keyword>
<evidence type="ECO:0000256" key="15">
    <source>
        <dbReference type="ARBA" id="ARBA00069274"/>
    </source>
</evidence>
<dbReference type="SMART" id="SM00186">
    <property type="entry name" value="FBG"/>
    <property type="match status" value="1"/>
</dbReference>
<dbReference type="GO" id="GO:0009611">
    <property type="term" value="P:response to wounding"/>
    <property type="evidence" value="ECO:0007669"/>
    <property type="project" value="UniProtKB-ARBA"/>
</dbReference>
<feature type="domain" description="Fibronectin type-III" evidence="19">
    <location>
        <begin position="1305"/>
        <end position="1395"/>
    </location>
</feature>
<evidence type="ECO:0000256" key="9">
    <source>
        <dbReference type="ARBA" id="ARBA00022889"/>
    </source>
</evidence>
<protein>
    <recommendedName>
        <fullName evidence="15">Tenascin</fullName>
    </recommendedName>
    <alternativeName>
        <fullName evidence="16">Hexabrachion</fullName>
    </alternativeName>
    <alternativeName>
        <fullName evidence="17">Tenascin-C</fullName>
    </alternativeName>
</protein>
<evidence type="ECO:0000313" key="21">
    <source>
        <dbReference type="EMBL" id="KAG5212909.1"/>
    </source>
</evidence>
<keyword evidence="6" id="KW-0597">Phosphoprotein</keyword>
<comment type="subcellular location">
    <subcellularLocation>
        <location evidence="1">Secreted</location>
        <location evidence="1">Extracellular space</location>
        <location evidence="1">Extracellular matrix</location>
    </subcellularLocation>
</comment>
<evidence type="ECO:0000256" key="13">
    <source>
        <dbReference type="ARBA" id="ARBA00023180"/>
    </source>
</evidence>
<dbReference type="SUPFAM" id="SSF49265">
    <property type="entry name" value="Fibronectin type III"/>
    <property type="match status" value="11"/>
</dbReference>
<keyword evidence="10" id="KW-0654">Proteoglycan</keyword>
<feature type="region of interest" description="Disordered" evidence="18">
    <location>
        <begin position="116"/>
        <end position="137"/>
    </location>
</feature>
<feature type="domain" description="Fibronectin type-III" evidence="19">
    <location>
        <begin position="1578"/>
        <end position="1667"/>
    </location>
</feature>
<comment type="caution">
    <text evidence="21">The sequence shown here is derived from an EMBL/GenBank/DDBJ whole genome shotgun (WGS) entry which is preliminary data.</text>
</comment>
<dbReference type="CDD" id="cd00063">
    <property type="entry name" value="FN3"/>
    <property type="match status" value="14"/>
</dbReference>
<keyword evidence="13" id="KW-0325">Glycoprotein</keyword>
<dbReference type="GO" id="GO:0098966">
    <property type="term" value="C:perisynaptic extracellular matrix"/>
    <property type="evidence" value="ECO:0007669"/>
    <property type="project" value="TreeGrafter"/>
</dbReference>
<evidence type="ECO:0000256" key="3">
    <source>
        <dbReference type="ARBA" id="ARBA00022525"/>
    </source>
</evidence>
<keyword evidence="8" id="KW-0677">Repeat</keyword>
<evidence type="ECO:0000259" key="20">
    <source>
        <dbReference type="PROSITE" id="PS51406"/>
    </source>
</evidence>
<dbReference type="FunFam" id="3.90.215.10:FF:000001">
    <property type="entry name" value="Tenascin isoform 1"/>
    <property type="match status" value="1"/>
</dbReference>
<evidence type="ECO:0000256" key="7">
    <source>
        <dbReference type="ARBA" id="ARBA00022729"/>
    </source>
</evidence>
<gene>
    <name evidence="21" type="ORF">JEQ12_008695</name>
</gene>
<dbReference type="FunFam" id="2.60.40.10:FF:000529">
    <property type="entry name" value="Tenascin C"/>
    <property type="match status" value="1"/>
</dbReference>
<dbReference type="NCBIfam" id="NF040941">
    <property type="entry name" value="GGGWT_bact"/>
    <property type="match status" value="1"/>
</dbReference>
<feature type="domain" description="Fibronectin type-III" evidence="19">
    <location>
        <begin position="942"/>
        <end position="1037"/>
    </location>
</feature>
<evidence type="ECO:0000256" key="2">
    <source>
        <dbReference type="ARBA" id="ARBA00008673"/>
    </source>
</evidence>
<dbReference type="FunFam" id="2.20.25.10:FF:000006">
    <property type="entry name" value="Tenascin C"/>
    <property type="match status" value="1"/>
</dbReference>
<dbReference type="InterPro" id="IPR036056">
    <property type="entry name" value="Fibrinogen-like_C"/>
</dbReference>
<feature type="domain" description="Fibronectin type-III" evidence="19">
    <location>
        <begin position="1396"/>
        <end position="1486"/>
    </location>
</feature>
<dbReference type="Gene3D" id="2.20.25.10">
    <property type="match status" value="1"/>
</dbReference>
<dbReference type="FunFam" id="2.60.40.10:FF:000398">
    <property type="entry name" value="Tenascin C"/>
    <property type="match status" value="1"/>
</dbReference>
<evidence type="ECO:0000256" key="11">
    <source>
        <dbReference type="ARBA" id="ARBA00023054"/>
    </source>
</evidence>
<accession>A0A836AII1</accession>
<evidence type="ECO:0000313" key="22">
    <source>
        <dbReference type="Proteomes" id="UP000664991"/>
    </source>
</evidence>
<evidence type="ECO:0000256" key="4">
    <source>
        <dbReference type="ARBA" id="ARBA00022530"/>
    </source>
</evidence>
<keyword evidence="5" id="KW-0245">EGF-like domain</keyword>
<dbReference type="FunFam" id="2.60.40.10:FF:000346">
    <property type="entry name" value="Tenascin C"/>
    <property type="match status" value="2"/>
</dbReference>
<evidence type="ECO:0000256" key="18">
    <source>
        <dbReference type="SAM" id="MobiDB-lite"/>
    </source>
</evidence>
<dbReference type="CDD" id="cd00087">
    <property type="entry name" value="FReD"/>
    <property type="match status" value="1"/>
</dbReference>
<dbReference type="PROSITE" id="PS50853">
    <property type="entry name" value="FN3"/>
    <property type="match status" value="13"/>
</dbReference>
<dbReference type="PROSITE" id="PS51406">
    <property type="entry name" value="FIBRINOGEN_C_2"/>
    <property type="match status" value="1"/>
</dbReference>
<organism evidence="21 22">
    <name type="scientific">Ovis aries</name>
    <name type="common">Sheep</name>
    <dbReference type="NCBI Taxonomy" id="9940"/>
    <lineage>
        <taxon>Eukaryota</taxon>
        <taxon>Metazoa</taxon>
        <taxon>Chordata</taxon>
        <taxon>Craniata</taxon>
        <taxon>Vertebrata</taxon>
        <taxon>Euteleostomi</taxon>
        <taxon>Mammalia</taxon>
        <taxon>Eutheria</taxon>
        <taxon>Laurasiatheria</taxon>
        <taxon>Artiodactyla</taxon>
        <taxon>Ruminantia</taxon>
        <taxon>Pecora</taxon>
        <taxon>Bovidae</taxon>
        <taxon>Caprinae</taxon>
        <taxon>Ovis</taxon>
    </lineage>
</organism>
<feature type="domain" description="Fibronectin type-III" evidence="19">
    <location>
        <begin position="1845"/>
        <end position="1933"/>
    </location>
</feature>
<feature type="domain" description="Fibronectin type-III" evidence="19">
    <location>
        <begin position="1214"/>
        <end position="1303"/>
    </location>
</feature>
<evidence type="ECO:0000256" key="8">
    <source>
        <dbReference type="ARBA" id="ARBA00022737"/>
    </source>
</evidence>
<dbReference type="PANTHER" id="PTHR46708:SF1">
    <property type="entry name" value="TENASCIN"/>
    <property type="match status" value="1"/>
</dbReference>
<dbReference type="PROSITE" id="PS01186">
    <property type="entry name" value="EGF_2"/>
    <property type="match status" value="5"/>
</dbReference>
<dbReference type="GO" id="GO:0030155">
    <property type="term" value="P:regulation of cell adhesion"/>
    <property type="evidence" value="ECO:0007669"/>
    <property type="project" value="TreeGrafter"/>
</dbReference>
<dbReference type="CDD" id="cd00054">
    <property type="entry name" value="EGF_CA"/>
    <property type="match status" value="2"/>
</dbReference>
<dbReference type="FunFam" id="2.60.40.10:FF:000201">
    <property type="entry name" value="Tenascin C"/>
    <property type="match status" value="1"/>
</dbReference>
<evidence type="ECO:0000256" key="1">
    <source>
        <dbReference type="ARBA" id="ARBA00004498"/>
    </source>
</evidence>
<feature type="domain" description="Fibronectin type-III" evidence="19">
    <location>
        <begin position="1038"/>
        <end position="1122"/>
    </location>
</feature>
<dbReference type="FunFam" id="2.60.40.10:FF:000274">
    <property type="entry name" value="Tenascin C"/>
    <property type="match status" value="1"/>
</dbReference>
<dbReference type="InterPro" id="IPR000742">
    <property type="entry name" value="EGF"/>
</dbReference>
<feature type="domain" description="Fibronectin type-III" evidence="19">
    <location>
        <begin position="1758"/>
        <end position="1844"/>
    </location>
</feature>